<sequence>MLEKETQWVLRGDVVVLSDGDQLKLIAENGIKSITPHNSDISKLLHLLSTTGAVLEYGNGPERSLLRKLKDDNLIHAAPPSGMTPLQTIQWSWNEAVAPNQEISQQLKNSSIVVVGCGGTGSLVAQSLAGSGVGSFVLIDFDKVSMNNLNRQFVFSAHDVGQYKADILAQRLVEDQKLVKAKSIISEITSSSQLAKLAKGADLIICCADEPKGAIQRYVANAAVKVGTSALFGAVGINNGILGPLLKDRSSFQTYLRWIREVHSVCKQIIVPSRFPSNGITNSIIANLMAWEAFQYLAKIGPSKVDACILNFNFKSFELTKKQEFK</sequence>
<keyword evidence="2" id="KW-0808">Transferase</keyword>
<dbReference type="InterPro" id="IPR045886">
    <property type="entry name" value="ThiF/MoeB/HesA"/>
</dbReference>
<dbReference type="GO" id="GO:0016779">
    <property type="term" value="F:nucleotidyltransferase activity"/>
    <property type="evidence" value="ECO:0007669"/>
    <property type="project" value="UniProtKB-KW"/>
</dbReference>
<dbReference type="RefSeq" id="WP_193690654.1">
    <property type="nucleotide sequence ID" value="NZ_CP063233.1"/>
</dbReference>
<proteinExistence type="predicted"/>
<dbReference type="GO" id="GO:0061503">
    <property type="term" value="F:tRNA threonylcarbamoyladenosine dehydratase"/>
    <property type="evidence" value="ECO:0007669"/>
    <property type="project" value="TreeGrafter"/>
</dbReference>
<organism evidence="2 3">
    <name type="scientific">Pseudomonas fluorescens</name>
    <dbReference type="NCBI Taxonomy" id="294"/>
    <lineage>
        <taxon>Bacteria</taxon>
        <taxon>Pseudomonadati</taxon>
        <taxon>Pseudomonadota</taxon>
        <taxon>Gammaproteobacteria</taxon>
        <taxon>Pseudomonadales</taxon>
        <taxon>Pseudomonadaceae</taxon>
        <taxon>Pseudomonas</taxon>
    </lineage>
</organism>
<dbReference type="InterPro" id="IPR035985">
    <property type="entry name" value="Ubiquitin-activating_enz"/>
</dbReference>
<dbReference type="PANTHER" id="PTHR43267:SF2">
    <property type="entry name" value="TRNA THREONYLCARBAMOYLADENOSINE DEHYDRATASE 1-RELATED"/>
    <property type="match status" value="1"/>
</dbReference>
<dbReference type="InterPro" id="IPR000594">
    <property type="entry name" value="ThiF_NAD_FAD-bd"/>
</dbReference>
<dbReference type="EMBL" id="CP063233">
    <property type="protein sequence ID" value="QOU08084.1"/>
    <property type="molecule type" value="Genomic_DNA"/>
</dbReference>
<keyword evidence="2" id="KW-0548">Nucleotidyltransferase</keyword>
<evidence type="ECO:0000313" key="3">
    <source>
        <dbReference type="Proteomes" id="UP000593833"/>
    </source>
</evidence>
<dbReference type="Pfam" id="PF00899">
    <property type="entry name" value="ThiF"/>
    <property type="match status" value="1"/>
</dbReference>
<gene>
    <name evidence="2" type="ORF">IM720_15605</name>
</gene>
<feature type="domain" description="THIF-type NAD/FAD binding fold" evidence="1">
    <location>
        <begin position="104"/>
        <end position="319"/>
    </location>
</feature>
<dbReference type="AlphaFoldDB" id="A0A7M2JGP7"/>
<evidence type="ECO:0000313" key="2">
    <source>
        <dbReference type="EMBL" id="QOU08084.1"/>
    </source>
</evidence>
<dbReference type="GO" id="GO:0008641">
    <property type="term" value="F:ubiquitin-like modifier activating enzyme activity"/>
    <property type="evidence" value="ECO:0007669"/>
    <property type="project" value="InterPro"/>
</dbReference>
<name>A0A7M2JGP7_PSEFL</name>
<dbReference type="Gene3D" id="3.40.50.720">
    <property type="entry name" value="NAD(P)-binding Rossmann-like Domain"/>
    <property type="match status" value="1"/>
</dbReference>
<dbReference type="PANTHER" id="PTHR43267">
    <property type="entry name" value="TRNA THREONYLCARBAMOYLADENOSINE DEHYDRATASE"/>
    <property type="match status" value="1"/>
</dbReference>
<reference evidence="2 3" key="1">
    <citation type="submission" date="2020-10" db="EMBL/GenBank/DDBJ databases">
        <title>Complete genome sequence of a novel Pseudomonas fluorescens strain isolated from the flower of kumarahou (Pomaderris kumeraho).</title>
        <authorList>
            <person name="Summers M.C."/>
            <person name="Nowak V."/>
            <person name="Fairhurst M.J."/>
            <person name="Owen J.G."/>
            <person name="Gerth M.L."/>
            <person name="Patrick W.M."/>
        </authorList>
    </citation>
    <scope>NUCLEOTIDE SEQUENCE [LARGE SCALE GENOMIC DNA]</scope>
    <source>
        <strain evidence="2 3">KF1</strain>
    </source>
</reference>
<dbReference type="Proteomes" id="UP000593833">
    <property type="component" value="Chromosome"/>
</dbReference>
<evidence type="ECO:0000259" key="1">
    <source>
        <dbReference type="Pfam" id="PF00899"/>
    </source>
</evidence>
<dbReference type="GO" id="GO:0061504">
    <property type="term" value="P:cyclic threonylcarbamoyladenosine biosynthetic process"/>
    <property type="evidence" value="ECO:0007669"/>
    <property type="project" value="TreeGrafter"/>
</dbReference>
<protein>
    <submittedName>
        <fullName evidence="2">ThiF family adenylyltransferase</fullName>
    </submittedName>
</protein>
<accession>A0A7M2JGP7</accession>
<dbReference type="SUPFAM" id="SSF69572">
    <property type="entry name" value="Activating enzymes of the ubiquitin-like proteins"/>
    <property type="match status" value="1"/>
</dbReference>